<feature type="compositionally biased region" description="Low complexity" evidence="1">
    <location>
        <begin position="183"/>
        <end position="202"/>
    </location>
</feature>
<evidence type="ECO:0000313" key="3">
    <source>
        <dbReference type="EMBL" id="MBL1073216.1"/>
    </source>
</evidence>
<feature type="region of interest" description="Disordered" evidence="1">
    <location>
        <begin position="97"/>
        <end position="135"/>
    </location>
</feature>
<keyword evidence="4" id="KW-1185">Reference proteome</keyword>
<feature type="domain" description="DUF4185" evidence="2">
    <location>
        <begin position="280"/>
        <end position="590"/>
    </location>
</feature>
<feature type="region of interest" description="Disordered" evidence="1">
    <location>
        <begin position="161"/>
        <end position="216"/>
    </location>
</feature>
<evidence type="ECO:0000259" key="2">
    <source>
        <dbReference type="Pfam" id="PF13810"/>
    </source>
</evidence>
<organism evidence="3 4">
    <name type="scientific">Nocardia acididurans</name>
    <dbReference type="NCBI Taxonomy" id="2802282"/>
    <lineage>
        <taxon>Bacteria</taxon>
        <taxon>Bacillati</taxon>
        <taxon>Actinomycetota</taxon>
        <taxon>Actinomycetes</taxon>
        <taxon>Mycobacteriales</taxon>
        <taxon>Nocardiaceae</taxon>
        <taxon>Nocardia</taxon>
    </lineage>
</organism>
<evidence type="ECO:0000256" key="1">
    <source>
        <dbReference type="SAM" id="MobiDB-lite"/>
    </source>
</evidence>
<feature type="compositionally biased region" description="Low complexity" evidence="1">
    <location>
        <begin position="247"/>
        <end position="256"/>
    </location>
</feature>
<protein>
    <submittedName>
        <fullName evidence="3">DUF4185 domain-containing protein</fullName>
    </submittedName>
</protein>
<feature type="region of interest" description="Disordered" evidence="1">
    <location>
        <begin position="229"/>
        <end position="258"/>
    </location>
</feature>
<dbReference type="Pfam" id="PF13810">
    <property type="entry name" value="DUF4185"/>
    <property type="match status" value="1"/>
</dbReference>
<sequence length="597" mass="65019">MTKRHTSEGWVVFESHWGRRTVRSGRPVFPPRRVVSARSQRREHRARRARVHDLSGYGRSIRFEETHIRSDIPATLVFSGVLTLGTVLLPAAPAHSAPHPWQPPPVNSCGETGFDPLAREREPGTQPPPPDNTIRIDVPVPEIIEVPIPGPAQDNTRIVAEPLPEDPCANPCPDIRDRPKPAPEAAEAPAPEGNPEESAPGTGEPGGGSGGSAAIPWPKLEINTQTELIPVPVPGGEEPEPQPAPEPAAQVADPAPVAAPPALPVVESVDVVDQMTGPGSENRTDMRWSVDGTDLGLMWETKPGEVAVVFGDTFGKGWEPIGGGTGDQDWRSNVIGYSTDTDLSDGLTLDTFAQDSRCHAAEILASRKINNFEITTIPTSGFALGDRQYLTYMSVARWSKVPGMWWTNLGGLAWSDDNGSTWTKSQWAQWHNLFGLGRFQVATMVPHGDHVYMFGTPNGRMGVIGLARVPKDQILNKTAYQYWINGTWEPANGPGEWLATPLVSGTASELAIRYDAASGLWQMIYLDVTTNRMVLRTATEPQGTWTDPVTLVTADDYPSLYGGFIHPWSSGNDLYFAMSTWNAYNVFLMRAVIDSGR</sequence>
<accession>A0ABS1LYE8</accession>
<gene>
    <name evidence="3" type="ORF">JK358_02275</name>
</gene>
<dbReference type="InterPro" id="IPR025442">
    <property type="entry name" value="DUF4185"/>
</dbReference>
<comment type="caution">
    <text evidence="3">The sequence shown here is derived from an EMBL/GenBank/DDBJ whole genome shotgun (WGS) entry which is preliminary data.</text>
</comment>
<reference evidence="3 4" key="1">
    <citation type="submission" date="2021-01" db="EMBL/GenBank/DDBJ databases">
        <title>WGS of actinomycetes isolated from Thailand.</title>
        <authorList>
            <person name="Thawai C."/>
        </authorList>
    </citation>
    <scope>NUCLEOTIDE SEQUENCE [LARGE SCALE GENOMIC DNA]</scope>
    <source>
        <strain evidence="3 4">LPG 2</strain>
    </source>
</reference>
<evidence type="ECO:0000313" key="4">
    <source>
        <dbReference type="Proteomes" id="UP000602198"/>
    </source>
</evidence>
<proteinExistence type="predicted"/>
<name>A0ABS1LYE8_9NOCA</name>
<dbReference type="EMBL" id="JAERRJ010000001">
    <property type="protein sequence ID" value="MBL1073216.1"/>
    <property type="molecule type" value="Genomic_DNA"/>
</dbReference>
<dbReference type="Proteomes" id="UP000602198">
    <property type="component" value="Unassembled WGS sequence"/>
</dbReference>